<feature type="chain" id="PRO_5043528298" description="Protocadherin-16" evidence="19">
    <location>
        <begin position="20"/>
        <end position="3234"/>
    </location>
</feature>
<organism evidence="21 22">
    <name type="scientific">Pyxicephalus adspersus</name>
    <name type="common">African bullfrog</name>
    <dbReference type="NCBI Taxonomy" id="30357"/>
    <lineage>
        <taxon>Eukaryota</taxon>
        <taxon>Metazoa</taxon>
        <taxon>Chordata</taxon>
        <taxon>Craniata</taxon>
        <taxon>Vertebrata</taxon>
        <taxon>Euteleostomi</taxon>
        <taxon>Amphibia</taxon>
        <taxon>Batrachia</taxon>
        <taxon>Anura</taxon>
        <taxon>Neobatrachia</taxon>
        <taxon>Ranoidea</taxon>
        <taxon>Pyxicephalidae</taxon>
        <taxon>Pyxicephalinae</taxon>
        <taxon>Pyxicephalus</taxon>
    </lineage>
</organism>
<keyword evidence="10 18" id="KW-0472">Membrane</keyword>
<evidence type="ECO:0000256" key="11">
    <source>
        <dbReference type="ARBA" id="ARBA00023157"/>
    </source>
</evidence>
<dbReference type="GO" id="GO:0007163">
    <property type="term" value="P:establishment or maintenance of cell polarity"/>
    <property type="evidence" value="ECO:0007669"/>
    <property type="project" value="UniProtKB-ARBA"/>
</dbReference>
<feature type="region of interest" description="Disordered" evidence="17">
    <location>
        <begin position="2996"/>
        <end position="3019"/>
    </location>
</feature>
<dbReference type="FunFam" id="2.60.40.60:FF:000158">
    <property type="entry name" value="Dachsous cadherin-related 1"/>
    <property type="match status" value="1"/>
</dbReference>
<dbReference type="FunFam" id="2.60.40.60:FF:000153">
    <property type="entry name" value="Dachsous cadherin-related 2"/>
    <property type="match status" value="1"/>
</dbReference>
<dbReference type="Pfam" id="PF00028">
    <property type="entry name" value="Cadherin"/>
    <property type="match status" value="25"/>
</dbReference>
<feature type="domain" description="Cadherin" evidence="20">
    <location>
        <begin position="2645"/>
        <end position="2755"/>
    </location>
</feature>
<dbReference type="FunFam" id="2.60.40.60:FF:000020">
    <property type="entry name" value="Dachsous cadherin-related 1b"/>
    <property type="match status" value="10"/>
</dbReference>
<dbReference type="EMBL" id="DYDO01000001">
    <property type="protein sequence ID" value="DBA32347.1"/>
    <property type="molecule type" value="Genomic_DNA"/>
</dbReference>
<evidence type="ECO:0000256" key="4">
    <source>
        <dbReference type="ARBA" id="ARBA00022692"/>
    </source>
</evidence>
<keyword evidence="8" id="KW-0130">Cell adhesion</keyword>
<dbReference type="FunFam" id="2.60.40.60:FF:000035">
    <property type="entry name" value="Protocadherin Fat 3"/>
    <property type="match status" value="1"/>
</dbReference>
<feature type="domain" description="Cadherin" evidence="20">
    <location>
        <begin position="959"/>
        <end position="1061"/>
    </location>
</feature>
<dbReference type="PROSITE" id="PS00232">
    <property type="entry name" value="CADHERIN_1"/>
    <property type="match status" value="14"/>
</dbReference>
<dbReference type="PANTHER" id="PTHR24026">
    <property type="entry name" value="FAT ATYPICAL CADHERIN-RELATED"/>
    <property type="match status" value="1"/>
</dbReference>
<evidence type="ECO:0000256" key="16">
    <source>
        <dbReference type="PROSITE-ProRule" id="PRU00043"/>
    </source>
</evidence>
<dbReference type="FunFam" id="2.60.40.60:FF:000081">
    <property type="entry name" value="protocadherin Fat 4"/>
    <property type="match status" value="1"/>
</dbReference>
<evidence type="ECO:0000256" key="5">
    <source>
        <dbReference type="ARBA" id="ARBA00022729"/>
    </source>
</evidence>
<feature type="domain" description="Cadherin" evidence="20">
    <location>
        <begin position="654"/>
        <end position="758"/>
    </location>
</feature>
<feature type="domain" description="Cadherin" evidence="20">
    <location>
        <begin position="449"/>
        <end position="550"/>
    </location>
</feature>
<gene>
    <name evidence="21" type="ORF">GDO54_000147</name>
</gene>
<feature type="domain" description="Cadherin" evidence="20">
    <location>
        <begin position="2318"/>
        <end position="2422"/>
    </location>
</feature>
<comment type="subcellular location">
    <subcellularLocation>
        <location evidence="1">Cell membrane</location>
        <topology evidence="1">Single-pass type I membrane protein</topology>
    </subcellularLocation>
</comment>
<feature type="domain" description="Cadherin" evidence="20">
    <location>
        <begin position="759"/>
        <end position="861"/>
    </location>
</feature>
<feature type="compositionally biased region" description="Polar residues" evidence="17">
    <location>
        <begin position="3006"/>
        <end position="3016"/>
    </location>
</feature>
<sequence>MLLPRLLLLLLWACSLSFASLGVLELHIDEEQPAGTIIGDISAGLPPGTTGHMFFISDQEGSGVTSDLDINEHTGIIKTARVLDREQRNLYSFIAVTPEGVTVEVHIHVDDINDHSPTFAKDHIELSIPEHTPRGTRYPLEPAVDLDSGVLGTQGYLIRSGDHMQAFQLETRSMSSGVLSVDLVVNSNLDRENCSAYSLVLEAYDGGSPSRSSQIKLDVSILDINDHAPTFNQSRYQALISESLPPGSSVLQVYATDADLGQNGEVTYEINRRQSDPEGFFTINPYSGLIQLSKPLDYETRKAHELVVQARDGAAQPEVGTAFVSIQVRDSNDNQPSMTIIFLSEDGAPRVSEGATPGQYVARISVSDPDYGEHPDVDVTLEGGEGKFALTTKDSIIYLICVDKLLDREERDSYKLRVLATDSGTPPLRAESSFVLEVTDVNDNPPVFDRQEYSHSVPEAVHPGTFLLQVTARDKDLGENGEVRYSLLDTPWFHIHPETGVITTTAPLDYERDPQPTMTVVASDRGRPALTSTAIVKVQLLDVNDNEPIFANAVYNATLSESTSRGSCFLKVSASDADSGRLGTVSYSLSPASPPQFQINSDSGEICLSDILDRDDGERFFMLHVTATDGGGLSSTCLVRVSVEDVNDNRPVFYPLEYGGSVSSLSPPGTTILSVTARDKDEGIHGVITYHIISGNNPPLLRIEPDTGTLVVARALSARAGSVLHLEVGAQDGGGVRAEMNARVNVSILTSTAHMPTFLQTQYAITVPEDTPPGTSVGTVKASNPTGVSSVILYSLAFGDPRGLFSLDPRSGILSTHRPLDREQDAEFTLEVQARSGSPPAYTRARINLKITDINDNPPTFALSSHTLRLQGSPPTGSVIFTARARDPDTGANGQIQYQIMSQGPFTIDSSGQIQTTGPLTQESYELRVLALDGGYPQLSSELEMTVLVLEKESEPACGASDYRVEVREGSPPMSRLVQVQALLPGGGENPLRYRLRPDADALGFSVEPETGWLYVRGALDRESREVYVLAVLASGGSDIRTASCTVRVRVTDENDNAPRLSEERYFMSIPENRPSGEIVGKVSASDRDAGQNGRITYRLPVQETEFSIHPHTGELSVRKSLDREHQATYQLLVIAQDGGAPPRSVTGTIHVSVLDENDNQPEFFYPVSGRETPIQIIEGKSSGMFVASILAKDPDEGENGTVIYSLSGPWAERFTLHPHTGELRTATVLHHTERSHYTMTVQARDTGSPAKSSEATVRIQVVPATRYPTKPNPSVLVLTPMEGLPPGSLLGAVSPKSPHGSAIYTLLDDQHGNFMVDGRTGNIFLVKELDFESQPRHSFRVSVEEAREVSGMYLPPRVVQVEIEVQDKNDHSPMFPEDPLTLVIPEDAQVGSSIFTFQAIDRDGPGPNSQVRYSLLRQESEAAESTFRLDAETGVLSVAKPLDREKISSYLLMVEATDRALNASQRRSTSVTARIFLSDRNDHTPQFITPATLWLSEDLPVGSTALFLMAQDPDLGENGRVAYQIAGGNEDGRFQIHPNTGALSVVRALDREETPGYNLTLVVTDHGTPRLSSTQTLSISILDVNDETPTFEKVQYEGKVLENQAAGTSVLKLRAVDRDLGPGGQITYGGVTGDEFSLDPKTGILTTKVPFDREMKEVYKLTVYARDGGSPPRVSEARVHITIDDENDNTPKFENENVFLEVPENQDPNTLCILRAWDPDAGSNGQLQYRLIDGDPSKDFTLDSTSGALSTSRALDRESVSDYRLTVLVQDGGNPSLSATTVITVAVLDLNDNTPTFSAASYNAEIPEDAPVGSLVLKLAAVDPDHGPNGQTTFHLSNGTQGAFHVDPQTGQITTAVQLDRERRAVYTFIAWVMDSDPSGPRSAEASVTVIVRDVNDNAPVFQRSPFLVNLSRTTPIKRTLTAMRAEDKDAGANASILYRLAPQSTKTGFSVDPYTGEVRLLEPLEGMSPKDRTVFVQASDLGEPPLSTTAVLVIHVREAAARGPRFARDSTDISLSENSQQGSVVAVVKATHNGGSSGRITYSLLSGNEFGAFNINPNTGQITVLQPALLDYEASPRHKLVIQAETTQHYAFTTVNVLLQDANDNAPRFQLPQYTVHIWEAQADGSRIVQVLAEDPDQGMNGQVIYAFGPSQPMKDLFLIDAQTGVITTAAILDREIWSEARLLVTATDRGSPSLTGTATLSLVVIDVNDNSPTIPIQMELSVPEDAVIGSEVAQVTANDVDSGPPLWYMLSVDGISGGAFSIFRYGGQIWLTEPLDYEERTSYTLTIQTSDGKHQSRADLRLLLQDVNDNAPEFRQSLYQVTITEHTKAWTPLITISATDRDSGENSRITYTVLSAGSGAFYIHPENGTLFTTQPMELETQGPLVDVIVEARDNGSPSLASIVTVQIFLMDVNDHAPVFPQQQYTTSVPEDLPLGSTILILEATDADPSLENSGLDYTILSGNVGNVFQVQSGMRLWNGHVQHIGSIILTDALDFETANFYNLTLGASDRGIPQRSHSVPVLITILDVNDNPPVFPRPDYSVLLSEAAPVGSEVLRVLAQDSDSGDNGMVHYRITSGDENHLFQINEATGAIKLVRQLDRERQAMHTLVILAFDGQNGPANFALVPVTVEVRDINDNKPYFPVQILTTSIKENQPANTLLTIIHAIDLDTGVFGQLLYTVIELPPAEPGMLTGKDVFSVNRTSGELLSRQSFDYERSKAFSMIIKATDAGNFSATVTVQVLVTGEDEYDPVFVAPYFNFEVPEGAAKGQTIGRIQATDEDEGADGVVVYSFSKPSPYFGINETTGHIYLKVDSQRHRSGRSKRETREMTMDVHAHSPLPSSRVAIAQVTVDITHTSFGLAPDLNLLLIVSVASSLAVVVVLAAVAIILVVCRSRAIQKKGQEGDAQMDSLQGGTLQRMGHDKSALSSGDRIYHQTLPGYPMDSSTVDGSYTRGGSLDPSHSSGRGSAEAAEDDEIRMINEYPRVASITSSMQEHISARGPDSGIQQDADQLSDISCDPSMDSGQWFKNKKSSSQYRDDGGGGGAFMGVGCGLNMPHHKDYTFPEDGKPSVEGSLTAIVASDEELRGSYNWDYLLNWCPQFQPLASVFMEIARLKDESALRRPFQPKPKAIPQPRIDPPPLITSVAHPGAKTVPPKPAVGRTFPNFSSLRRSPIINEASLSSVIPPSFSPSLSPLAARSPVVSPFGISQGPSASVLSTEHNLDPAGDGELRI</sequence>
<feature type="region of interest" description="Disordered" evidence="17">
    <location>
        <begin position="2939"/>
        <end position="2977"/>
    </location>
</feature>
<evidence type="ECO:0000256" key="12">
    <source>
        <dbReference type="ARBA" id="ARBA00023180"/>
    </source>
</evidence>
<evidence type="ECO:0000256" key="6">
    <source>
        <dbReference type="ARBA" id="ARBA00022737"/>
    </source>
</evidence>
<reference evidence="21" key="1">
    <citation type="thesis" date="2020" institute="ProQuest LLC" country="789 East Eisenhower Parkway, Ann Arbor, MI, USA">
        <title>Comparative Genomics and Chromosome Evolution.</title>
        <authorList>
            <person name="Mudd A.B."/>
        </authorList>
    </citation>
    <scope>NUCLEOTIDE SEQUENCE</scope>
    <source>
        <strain evidence="21">1538</strain>
        <tissue evidence="21">Blood</tissue>
    </source>
</reference>
<feature type="domain" description="Cadherin" evidence="20">
    <location>
        <begin position="1273"/>
        <end position="1376"/>
    </location>
</feature>
<feature type="domain" description="Cadherin" evidence="20">
    <location>
        <begin position="1799"/>
        <end position="1903"/>
    </location>
</feature>
<keyword evidence="3" id="KW-0245">EGF-like domain</keyword>
<dbReference type="GO" id="GO:0005886">
    <property type="term" value="C:plasma membrane"/>
    <property type="evidence" value="ECO:0007669"/>
    <property type="project" value="UniProtKB-SubCell"/>
</dbReference>
<comment type="caution">
    <text evidence="21">The sequence shown here is derived from an EMBL/GenBank/DDBJ whole genome shotgun (WGS) entry which is preliminary data.</text>
</comment>
<feature type="domain" description="Cadherin" evidence="20">
    <location>
        <begin position="1169"/>
        <end position="1276"/>
    </location>
</feature>
<protein>
    <recommendedName>
        <fullName evidence="14">Protocadherin-16</fullName>
    </recommendedName>
    <alternativeName>
        <fullName evidence="15">Protein dachsous homolog 1</fullName>
    </alternativeName>
</protein>
<feature type="domain" description="Cadherin" evidence="20">
    <location>
        <begin position="551"/>
        <end position="653"/>
    </location>
</feature>
<dbReference type="CDD" id="cd11304">
    <property type="entry name" value="Cadherin_repeat"/>
    <property type="match status" value="27"/>
</dbReference>
<feature type="domain" description="Cadherin" evidence="20">
    <location>
        <begin position="1695"/>
        <end position="1798"/>
    </location>
</feature>
<feature type="domain" description="Cadherin" evidence="20">
    <location>
        <begin position="2217"/>
        <end position="2317"/>
    </location>
</feature>
<evidence type="ECO:0000256" key="10">
    <source>
        <dbReference type="ARBA" id="ARBA00023136"/>
    </source>
</evidence>
<keyword evidence="9 18" id="KW-1133">Transmembrane helix</keyword>
<dbReference type="FunFam" id="2.60.40.60:FF:000007">
    <property type="entry name" value="Protocadherin alpha 2"/>
    <property type="match status" value="1"/>
</dbReference>
<dbReference type="FunFam" id="2.60.40.60:FF:000150">
    <property type="entry name" value="Dachsous cadherin-related 1"/>
    <property type="match status" value="1"/>
</dbReference>
<dbReference type="GO" id="GO:0005509">
    <property type="term" value="F:calcium ion binding"/>
    <property type="evidence" value="ECO:0007669"/>
    <property type="project" value="UniProtKB-UniRule"/>
</dbReference>
<dbReference type="FunFam" id="2.60.40.60:FF:000211">
    <property type="entry name" value="Dachsous cadherin-related 2"/>
    <property type="match status" value="1"/>
</dbReference>
<comment type="subunit">
    <text evidence="13">Heterophilic interaction with FAT4; this interaction affects their respective protein levels.</text>
</comment>
<evidence type="ECO:0000256" key="14">
    <source>
        <dbReference type="ARBA" id="ARBA00072299"/>
    </source>
</evidence>
<feature type="transmembrane region" description="Helical" evidence="18">
    <location>
        <begin position="2868"/>
        <end position="2894"/>
    </location>
</feature>
<keyword evidence="11" id="KW-1015">Disulfide bond</keyword>
<feature type="domain" description="Cadherin" evidence="20">
    <location>
        <begin position="1904"/>
        <end position="2008"/>
    </location>
</feature>
<feature type="compositionally biased region" description="Polar residues" evidence="17">
    <location>
        <begin position="3211"/>
        <end position="3221"/>
    </location>
</feature>
<feature type="domain" description="Cadherin" evidence="20">
    <location>
        <begin position="1062"/>
        <end position="1164"/>
    </location>
</feature>
<evidence type="ECO:0000256" key="1">
    <source>
        <dbReference type="ARBA" id="ARBA00004251"/>
    </source>
</evidence>
<dbReference type="GO" id="GO:0048729">
    <property type="term" value="P:tissue morphogenesis"/>
    <property type="evidence" value="ECO:0007669"/>
    <property type="project" value="UniProtKB-ARBA"/>
</dbReference>
<dbReference type="FunFam" id="2.60.40.60:FF:000102">
    <property type="entry name" value="Dachsous cadherin-related 1b"/>
    <property type="match status" value="1"/>
</dbReference>
<dbReference type="SUPFAM" id="SSF49313">
    <property type="entry name" value="Cadherin-like"/>
    <property type="match status" value="27"/>
</dbReference>
<dbReference type="Gene3D" id="2.60.40.60">
    <property type="entry name" value="Cadherins"/>
    <property type="match status" value="27"/>
</dbReference>
<evidence type="ECO:0000256" key="3">
    <source>
        <dbReference type="ARBA" id="ARBA00022536"/>
    </source>
</evidence>
<feature type="domain" description="Cadherin" evidence="20">
    <location>
        <begin position="1488"/>
        <end position="1592"/>
    </location>
</feature>
<dbReference type="PANTHER" id="PTHR24026:SF126">
    <property type="entry name" value="PROTOCADHERIN FAT 4"/>
    <property type="match status" value="1"/>
</dbReference>
<dbReference type="FunFam" id="2.60.40.60:FF:000140">
    <property type="entry name" value="Dachsous cadherin-related 1"/>
    <property type="match status" value="1"/>
</dbReference>
<feature type="domain" description="Cadherin" evidence="20">
    <location>
        <begin position="2539"/>
        <end position="2644"/>
    </location>
</feature>
<evidence type="ECO:0000256" key="13">
    <source>
        <dbReference type="ARBA" id="ARBA00062150"/>
    </source>
</evidence>
<feature type="domain" description="Cadherin" evidence="20">
    <location>
        <begin position="862"/>
        <end position="958"/>
    </location>
</feature>
<accession>A0AAV3B8S5</accession>
<dbReference type="GO" id="GO:0007156">
    <property type="term" value="P:homophilic cell adhesion via plasma membrane adhesion molecules"/>
    <property type="evidence" value="ECO:0007669"/>
    <property type="project" value="InterPro"/>
</dbReference>
<dbReference type="InterPro" id="IPR020894">
    <property type="entry name" value="Cadherin_CS"/>
</dbReference>
<dbReference type="GO" id="GO:0016477">
    <property type="term" value="P:cell migration"/>
    <property type="evidence" value="ECO:0007669"/>
    <property type="project" value="UniProtKB-ARBA"/>
</dbReference>
<feature type="signal peptide" evidence="19">
    <location>
        <begin position="1"/>
        <end position="19"/>
    </location>
</feature>
<keyword evidence="4 18" id="KW-0812">Transmembrane</keyword>
<evidence type="ECO:0000256" key="18">
    <source>
        <dbReference type="SAM" id="Phobius"/>
    </source>
</evidence>
<evidence type="ECO:0000256" key="2">
    <source>
        <dbReference type="ARBA" id="ARBA00022475"/>
    </source>
</evidence>
<keyword evidence="5 19" id="KW-0732">Signal</keyword>
<feature type="domain" description="Cadherin" evidence="20">
    <location>
        <begin position="2112"/>
        <end position="2217"/>
    </location>
</feature>
<name>A0AAV3B8S5_PYXAD</name>
<feature type="domain" description="Cadherin" evidence="20">
    <location>
        <begin position="1377"/>
        <end position="1488"/>
    </location>
</feature>
<dbReference type="PRINTS" id="PR00205">
    <property type="entry name" value="CADHERIN"/>
</dbReference>
<dbReference type="InterPro" id="IPR002126">
    <property type="entry name" value="Cadherin-like_dom"/>
</dbReference>
<keyword evidence="7 16" id="KW-0106">Calcium</keyword>
<evidence type="ECO:0000256" key="17">
    <source>
        <dbReference type="SAM" id="MobiDB-lite"/>
    </source>
</evidence>
<feature type="domain" description="Cadherin" evidence="20">
    <location>
        <begin position="2423"/>
        <end position="2538"/>
    </location>
</feature>
<dbReference type="FunFam" id="2.60.40.60:FF:000116">
    <property type="entry name" value="Dachsous cadherin-related 2"/>
    <property type="match status" value="1"/>
</dbReference>
<dbReference type="Proteomes" id="UP001181693">
    <property type="component" value="Unassembled WGS sequence"/>
</dbReference>
<dbReference type="FunFam" id="2.60.40.60:FF:000201">
    <property type="entry name" value="Dachsous cadherin-related 1"/>
    <property type="match status" value="1"/>
</dbReference>
<feature type="domain" description="Cadherin" evidence="20">
    <location>
        <begin position="20"/>
        <end position="119"/>
    </location>
</feature>
<evidence type="ECO:0000256" key="7">
    <source>
        <dbReference type="ARBA" id="ARBA00022837"/>
    </source>
</evidence>
<feature type="region of interest" description="Disordered" evidence="17">
    <location>
        <begin position="3210"/>
        <end position="3234"/>
    </location>
</feature>
<keyword evidence="22" id="KW-1185">Reference proteome</keyword>
<dbReference type="FunFam" id="2.60.40.60:FF:000104">
    <property type="entry name" value="cadherin-23 isoform X1"/>
    <property type="match status" value="1"/>
</dbReference>
<proteinExistence type="predicted"/>
<dbReference type="InterPro" id="IPR015919">
    <property type="entry name" value="Cadherin-like_sf"/>
</dbReference>
<keyword evidence="2" id="KW-1003">Cell membrane</keyword>
<dbReference type="FunFam" id="2.60.40.60:FF:000039">
    <property type="entry name" value="FAT atypical cadherin 3"/>
    <property type="match status" value="1"/>
</dbReference>
<keyword evidence="12" id="KW-0325">Glycoprotein</keyword>
<evidence type="ECO:0000256" key="8">
    <source>
        <dbReference type="ARBA" id="ARBA00022889"/>
    </source>
</evidence>
<feature type="domain" description="Cadherin" evidence="20">
    <location>
        <begin position="120"/>
        <end position="231"/>
    </location>
</feature>
<dbReference type="PROSITE" id="PS50268">
    <property type="entry name" value="CADHERIN_2"/>
    <property type="match status" value="27"/>
</dbReference>
<feature type="domain" description="Cadherin" evidence="20">
    <location>
        <begin position="1593"/>
        <end position="1694"/>
    </location>
</feature>
<evidence type="ECO:0000259" key="20">
    <source>
        <dbReference type="PROSITE" id="PS50268"/>
    </source>
</evidence>
<evidence type="ECO:0000256" key="9">
    <source>
        <dbReference type="ARBA" id="ARBA00022989"/>
    </source>
</evidence>
<dbReference type="FunFam" id="2.60.40.60:FF:000377">
    <property type="entry name" value="Dachsous cadherin-related 1a"/>
    <property type="match status" value="1"/>
</dbReference>
<feature type="domain" description="Cadherin" evidence="20">
    <location>
        <begin position="2756"/>
        <end position="2866"/>
    </location>
</feature>
<keyword evidence="6" id="KW-0677">Repeat</keyword>
<feature type="domain" description="Cadherin" evidence="20">
    <location>
        <begin position="351"/>
        <end position="448"/>
    </location>
</feature>
<feature type="domain" description="Cadherin" evidence="20">
    <location>
        <begin position="232"/>
        <end position="338"/>
    </location>
</feature>
<evidence type="ECO:0000313" key="21">
    <source>
        <dbReference type="EMBL" id="DBA32347.1"/>
    </source>
</evidence>
<evidence type="ECO:0000313" key="22">
    <source>
        <dbReference type="Proteomes" id="UP001181693"/>
    </source>
</evidence>
<evidence type="ECO:0000256" key="15">
    <source>
        <dbReference type="ARBA" id="ARBA00079083"/>
    </source>
</evidence>
<dbReference type="GO" id="GO:0003007">
    <property type="term" value="P:heart morphogenesis"/>
    <property type="evidence" value="ECO:0007669"/>
    <property type="project" value="UniProtKB-ARBA"/>
</dbReference>
<feature type="domain" description="Cadherin" evidence="20">
    <location>
        <begin position="2009"/>
        <end position="2111"/>
    </location>
</feature>
<dbReference type="SMART" id="SM00112">
    <property type="entry name" value="CA"/>
    <property type="match status" value="27"/>
</dbReference>
<evidence type="ECO:0000256" key="19">
    <source>
        <dbReference type="SAM" id="SignalP"/>
    </source>
</evidence>
<dbReference type="GO" id="GO:0003183">
    <property type="term" value="P:mitral valve morphogenesis"/>
    <property type="evidence" value="ECO:0007669"/>
    <property type="project" value="UniProtKB-ARBA"/>
</dbReference>